<name>A0A410G108_9FLAO</name>
<evidence type="ECO:0000313" key="6">
    <source>
        <dbReference type="Proteomes" id="UP000285517"/>
    </source>
</evidence>
<evidence type="ECO:0000256" key="3">
    <source>
        <dbReference type="SAM" id="SignalP"/>
    </source>
</evidence>
<dbReference type="GO" id="GO:0004869">
    <property type="term" value="F:cysteine-type endopeptidase inhibitor activity"/>
    <property type="evidence" value="ECO:0007669"/>
    <property type="project" value="UniProtKB-KW"/>
</dbReference>
<organism evidence="5 6">
    <name type="scientific">Aequorivita ciconiae</name>
    <dbReference type="NCBI Taxonomy" id="2494375"/>
    <lineage>
        <taxon>Bacteria</taxon>
        <taxon>Pseudomonadati</taxon>
        <taxon>Bacteroidota</taxon>
        <taxon>Flavobacteriia</taxon>
        <taxon>Flavobacteriales</taxon>
        <taxon>Flavobacteriaceae</taxon>
        <taxon>Aequorivita</taxon>
    </lineage>
</organism>
<dbReference type="Gene3D" id="2.60.40.2020">
    <property type="match status" value="1"/>
</dbReference>
<keyword evidence="3" id="KW-0732">Signal</keyword>
<evidence type="ECO:0000313" key="5">
    <source>
        <dbReference type="EMBL" id="QAA80929.1"/>
    </source>
</evidence>
<dbReference type="KEGG" id="aev:EI546_03930"/>
<feature type="signal peptide" evidence="3">
    <location>
        <begin position="1"/>
        <end position="20"/>
    </location>
</feature>
<dbReference type="InterPro" id="IPR018990">
    <property type="entry name" value="Prot_inh_I42_chagasin"/>
</dbReference>
<evidence type="ECO:0000256" key="1">
    <source>
        <dbReference type="ARBA" id="ARBA00022690"/>
    </source>
</evidence>
<accession>A0A410G108</accession>
<keyword evidence="1" id="KW-0646">Protease inhibitor</keyword>
<feature type="chain" id="PRO_5018986861" description="Proteinase inhibitor I42 chagasin domain-containing protein" evidence="3">
    <location>
        <begin position="21"/>
        <end position="120"/>
    </location>
</feature>
<dbReference type="EMBL" id="CP034951">
    <property type="protein sequence ID" value="QAA80929.1"/>
    <property type="molecule type" value="Genomic_DNA"/>
</dbReference>
<dbReference type="SUPFAM" id="SSF141066">
    <property type="entry name" value="ICP-like"/>
    <property type="match status" value="1"/>
</dbReference>
<reference evidence="5 6" key="1">
    <citation type="submission" date="2019-01" db="EMBL/GenBank/DDBJ databases">
        <title>Complete genome sequencing of Aequorivita sp. H23M31.</title>
        <authorList>
            <person name="Bae J.-W."/>
        </authorList>
    </citation>
    <scope>NUCLEOTIDE SEQUENCE [LARGE SCALE GENOMIC DNA]</scope>
    <source>
        <strain evidence="5 6">H23M31</strain>
    </source>
</reference>
<keyword evidence="6" id="KW-1185">Reference proteome</keyword>
<dbReference type="AlphaFoldDB" id="A0A410G108"/>
<evidence type="ECO:0000256" key="2">
    <source>
        <dbReference type="ARBA" id="ARBA00022704"/>
    </source>
</evidence>
<keyword evidence="2" id="KW-0789">Thiol protease inhibitor</keyword>
<dbReference type="RefSeq" id="WP_128249322.1">
    <property type="nucleotide sequence ID" value="NZ_CP034951.1"/>
</dbReference>
<protein>
    <recommendedName>
        <fullName evidence="4">Proteinase inhibitor I42 chagasin domain-containing protein</fullName>
    </recommendedName>
</protein>
<sequence>MSKIKLVTITFTLILFASCAGPYTYKDSGKTVELSVNDVFEIVLEGEPGSGYVWELDEPTSFVRLESISTENESGKDKFIFHFKAVAQGQETIFLEYSKEEAINKNFELKVVVGTLGAVL</sequence>
<gene>
    <name evidence="5" type="ORF">EI546_03930</name>
</gene>
<dbReference type="Proteomes" id="UP000285517">
    <property type="component" value="Chromosome"/>
</dbReference>
<dbReference type="InterPro" id="IPR036331">
    <property type="entry name" value="Chagasin-like_sf"/>
</dbReference>
<dbReference type="Pfam" id="PF09394">
    <property type="entry name" value="Inhibitor_I42"/>
    <property type="match status" value="1"/>
</dbReference>
<proteinExistence type="predicted"/>
<dbReference type="PROSITE" id="PS51257">
    <property type="entry name" value="PROKAR_LIPOPROTEIN"/>
    <property type="match status" value="1"/>
</dbReference>
<feature type="domain" description="Proteinase inhibitor I42 chagasin" evidence="4">
    <location>
        <begin position="34"/>
        <end position="110"/>
    </location>
</feature>
<evidence type="ECO:0000259" key="4">
    <source>
        <dbReference type="Pfam" id="PF09394"/>
    </source>
</evidence>
<dbReference type="OrthoDB" id="1446178at2"/>